<dbReference type="CDD" id="cd01992">
    <property type="entry name" value="TilS_N"/>
    <property type="match status" value="1"/>
</dbReference>
<dbReference type="HAMAP" id="MF_01161">
    <property type="entry name" value="tRNA_Ile_lys_synt"/>
    <property type="match status" value="1"/>
</dbReference>
<dbReference type="OrthoDB" id="9807403at2"/>
<organism evidence="10 11">
    <name type="scientific">[Actinobacillus] rossii</name>
    <dbReference type="NCBI Taxonomy" id="123820"/>
    <lineage>
        <taxon>Bacteria</taxon>
        <taxon>Pseudomonadati</taxon>
        <taxon>Pseudomonadota</taxon>
        <taxon>Gammaproteobacteria</taxon>
        <taxon>Pasteurellales</taxon>
        <taxon>Pasteurellaceae</taxon>
    </lineage>
</organism>
<dbReference type="InterPro" id="IPR011063">
    <property type="entry name" value="TilS/TtcA_N"/>
</dbReference>
<dbReference type="PANTHER" id="PTHR43033:SF1">
    <property type="entry name" value="TRNA(ILE)-LYSIDINE SYNTHASE-RELATED"/>
    <property type="match status" value="1"/>
</dbReference>
<accession>A0A380U2V6</accession>
<proteinExistence type="inferred from homology"/>
<evidence type="ECO:0000313" key="10">
    <source>
        <dbReference type="EMBL" id="SUT94747.1"/>
    </source>
</evidence>
<comment type="similarity">
    <text evidence="8">Belongs to the tRNA(Ile)-lysidine synthase family.</text>
</comment>
<feature type="domain" description="Lysidine-tRNA(Ile) synthetase C-terminal" evidence="9">
    <location>
        <begin position="370"/>
        <end position="427"/>
    </location>
</feature>
<dbReference type="GO" id="GO:0032267">
    <property type="term" value="F:tRNA(Ile)-lysidine synthase activity"/>
    <property type="evidence" value="ECO:0007669"/>
    <property type="project" value="UniProtKB-EC"/>
</dbReference>
<dbReference type="GO" id="GO:0005524">
    <property type="term" value="F:ATP binding"/>
    <property type="evidence" value="ECO:0007669"/>
    <property type="project" value="UniProtKB-UniRule"/>
</dbReference>
<dbReference type="SMART" id="SM00977">
    <property type="entry name" value="TilS_C"/>
    <property type="match status" value="1"/>
</dbReference>
<comment type="domain">
    <text evidence="8">The N-terminal region contains the highly conserved SGGXDS motif, predicted to be a P-loop motif involved in ATP binding.</text>
</comment>
<keyword evidence="5 8" id="KW-0547">Nucleotide-binding</keyword>
<evidence type="ECO:0000256" key="7">
    <source>
        <dbReference type="ARBA" id="ARBA00048539"/>
    </source>
</evidence>
<evidence type="ECO:0000256" key="6">
    <source>
        <dbReference type="ARBA" id="ARBA00022840"/>
    </source>
</evidence>
<dbReference type="InterPro" id="IPR015262">
    <property type="entry name" value="tRNA_Ile_lys_synt_subst-bd"/>
</dbReference>
<evidence type="ECO:0000259" key="9">
    <source>
        <dbReference type="SMART" id="SM00977"/>
    </source>
</evidence>
<dbReference type="InterPro" id="IPR012795">
    <property type="entry name" value="tRNA_Ile_lys_synt_N"/>
</dbReference>
<dbReference type="SUPFAM" id="SSF56037">
    <property type="entry name" value="PheT/TilS domain"/>
    <property type="match status" value="1"/>
</dbReference>
<dbReference type="Pfam" id="PF11734">
    <property type="entry name" value="TilS_C"/>
    <property type="match status" value="1"/>
</dbReference>
<dbReference type="EC" id="6.3.4.19" evidence="8"/>
<keyword evidence="2 8" id="KW-0963">Cytoplasm</keyword>
<comment type="catalytic activity">
    <reaction evidence="7 8">
        <text>cytidine(34) in tRNA(Ile2) + L-lysine + ATP = lysidine(34) in tRNA(Ile2) + AMP + diphosphate + H(+)</text>
        <dbReference type="Rhea" id="RHEA:43744"/>
        <dbReference type="Rhea" id="RHEA-COMP:10625"/>
        <dbReference type="Rhea" id="RHEA-COMP:10670"/>
        <dbReference type="ChEBI" id="CHEBI:15378"/>
        <dbReference type="ChEBI" id="CHEBI:30616"/>
        <dbReference type="ChEBI" id="CHEBI:32551"/>
        <dbReference type="ChEBI" id="CHEBI:33019"/>
        <dbReference type="ChEBI" id="CHEBI:82748"/>
        <dbReference type="ChEBI" id="CHEBI:83665"/>
        <dbReference type="ChEBI" id="CHEBI:456215"/>
        <dbReference type="EC" id="6.3.4.19"/>
    </reaction>
</comment>
<feature type="binding site" evidence="8">
    <location>
        <begin position="21"/>
        <end position="26"/>
    </location>
    <ligand>
        <name>ATP</name>
        <dbReference type="ChEBI" id="CHEBI:30616"/>
    </ligand>
</feature>
<dbReference type="SUPFAM" id="SSF52402">
    <property type="entry name" value="Adenine nucleotide alpha hydrolases-like"/>
    <property type="match status" value="1"/>
</dbReference>
<dbReference type="InterPro" id="IPR012796">
    <property type="entry name" value="Lysidine-tRNA-synth_C"/>
</dbReference>
<dbReference type="GO" id="GO:0006400">
    <property type="term" value="P:tRNA modification"/>
    <property type="evidence" value="ECO:0007669"/>
    <property type="project" value="UniProtKB-UniRule"/>
</dbReference>
<comment type="function">
    <text evidence="8">Ligates lysine onto the cytidine present at position 34 of the AUA codon-specific tRNA(Ile) that contains the anticodon CAU, in an ATP-dependent manner. Cytidine is converted to lysidine, thus changing the amino acid specificity of the tRNA from methionine to isoleucine.</text>
</comment>
<keyword evidence="3 8" id="KW-0436">Ligase</keyword>
<dbReference type="EMBL" id="UFRQ01000003">
    <property type="protein sequence ID" value="SUT94747.1"/>
    <property type="molecule type" value="Genomic_DNA"/>
</dbReference>
<dbReference type="Gene3D" id="3.40.50.620">
    <property type="entry name" value="HUPs"/>
    <property type="match status" value="1"/>
</dbReference>
<evidence type="ECO:0000256" key="5">
    <source>
        <dbReference type="ARBA" id="ARBA00022741"/>
    </source>
</evidence>
<evidence type="ECO:0000313" key="11">
    <source>
        <dbReference type="Proteomes" id="UP000254649"/>
    </source>
</evidence>
<protein>
    <recommendedName>
        <fullName evidence="8">tRNA(Ile)-lysidine synthase</fullName>
        <ecNumber evidence="8">6.3.4.19</ecNumber>
    </recommendedName>
    <alternativeName>
        <fullName evidence="8">tRNA(Ile)-2-lysyl-cytidine synthase</fullName>
    </alternativeName>
    <alternativeName>
        <fullName evidence="8">tRNA(Ile)-lysidine synthetase</fullName>
    </alternativeName>
</protein>
<evidence type="ECO:0000256" key="8">
    <source>
        <dbReference type="HAMAP-Rule" id="MF_01161"/>
    </source>
</evidence>
<keyword evidence="11" id="KW-1185">Reference proteome</keyword>
<evidence type="ECO:0000256" key="4">
    <source>
        <dbReference type="ARBA" id="ARBA00022694"/>
    </source>
</evidence>
<sequence length="429" mass="50023">MSLFSEFQSKLRYQHYLIAFSGGVDSTALLSLFAKSREIQPHLQLRAIHIHHGLSSNADQWLEHCQHICRQFNIPLITRKVQVNNNNGIEQGAREARYQAIFEERLPNEVVATAHHLQDQTETFFLALKRSSGVKGLSAMQIESELFGMRIFRPLLNDKKEDLETYLRAEKLAWIEDESNADNRYERNFLRNQVLPQLRERWAFFDQAVQTTAQLCYNQQQLLNELLADEFSQNYNENDCTFNVSHFAKYCVNKQNALLRMWLEELGEPLLGEQALAILLKEVIFAPKDANPQYVLRDKTIRRYQNKLFLVPKLSDISNFCAELRIGQILLLPDYLGDVQLFKTAENLTALWRVENHEFKSILPLTDEQITVRFGYSGTVKLHAQDLNRDIKKVWQNLGVPVWQRTRIPLIFYGERLKNAVGFFENFGE</sequence>
<dbReference type="PANTHER" id="PTHR43033">
    <property type="entry name" value="TRNA(ILE)-LYSIDINE SYNTHASE-RELATED"/>
    <property type="match status" value="1"/>
</dbReference>
<comment type="subcellular location">
    <subcellularLocation>
        <location evidence="1 8">Cytoplasm</location>
    </subcellularLocation>
</comment>
<dbReference type="NCBIfam" id="TIGR02432">
    <property type="entry name" value="lysidine_TilS_N"/>
    <property type="match status" value="1"/>
</dbReference>
<evidence type="ECO:0000256" key="2">
    <source>
        <dbReference type="ARBA" id="ARBA00022490"/>
    </source>
</evidence>
<dbReference type="NCBIfam" id="TIGR02433">
    <property type="entry name" value="lysidine_TilS_C"/>
    <property type="match status" value="1"/>
</dbReference>
<evidence type="ECO:0000256" key="1">
    <source>
        <dbReference type="ARBA" id="ARBA00004496"/>
    </source>
</evidence>
<dbReference type="Pfam" id="PF09179">
    <property type="entry name" value="TilS"/>
    <property type="match status" value="1"/>
</dbReference>
<dbReference type="SUPFAM" id="SSF82829">
    <property type="entry name" value="MesJ substrate recognition domain-like"/>
    <property type="match status" value="1"/>
</dbReference>
<dbReference type="Gene3D" id="1.20.59.20">
    <property type="match status" value="1"/>
</dbReference>
<name>A0A380U2V6_9PAST</name>
<dbReference type="GO" id="GO:0005737">
    <property type="term" value="C:cytoplasm"/>
    <property type="evidence" value="ECO:0007669"/>
    <property type="project" value="UniProtKB-SubCell"/>
</dbReference>
<keyword evidence="4 8" id="KW-0819">tRNA processing</keyword>
<reference evidence="10 11" key="1">
    <citation type="submission" date="2018-06" db="EMBL/GenBank/DDBJ databases">
        <authorList>
            <consortium name="Pathogen Informatics"/>
            <person name="Doyle S."/>
        </authorList>
    </citation>
    <scope>NUCLEOTIDE SEQUENCE [LARGE SCALE GENOMIC DNA]</scope>
    <source>
        <strain evidence="10 11">NCTC10801</strain>
    </source>
</reference>
<dbReference type="InterPro" id="IPR012094">
    <property type="entry name" value="tRNA_Ile_lys_synt"/>
</dbReference>
<dbReference type="InterPro" id="IPR014729">
    <property type="entry name" value="Rossmann-like_a/b/a_fold"/>
</dbReference>
<gene>
    <name evidence="8 10" type="primary">tilS</name>
    <name evidence="10" type="ORF">NCTC10801_02292</name>
</gene>
<keyword evidence="6 8" id="KW-0067">ATP-binding</keyword>
<dbReference type="Pfam" id="PF01171">
    <property type="entry name" value="ATP_bind_3"/>
    <property type="match status" value="1"/>
</dbReference>
<evidence type="ECO:0000256" key="3">
    <source>
        <dbReference type="ARBA" id="ARBA00022598"/>
    </source>
</evidence>
<dbReference type="AlphaFoldDB" id="A0A380U2V6"/>
<dbReference type="Proteomes" id="UP000254649">
    <property type="component" value="Unassembled WGS sequence"/>
</dbReference>